<keyword evidence="1" id="KW-0732">Signal</keyword>
<accession>A0ABV8CGA2</accession>
<dbReference type="SUPFAM" id="SSF63411">
    <property type="entry name" value="LuxS/MPP-like metallohydrolase"/>
    <property type="match status" value="2"/>
</dbReference>
<dbReference type="Gene3D" id="3.30.830.10">
    <property type="entry name" value="Metalloenzyme, LuxS/M16 peptidase-like"/>
    <property type="match status" value="2"/>
</dbReference>
<keyword evidence="5" id="KW-1185">Reference proteome</keyword>
<dbReference type="InterPro" id="IPR050361">
    <property type="entry name" value="MPP/UQCRC_Complex"/>
</dbReference>
<feature type="domain" description="Peptidase M16 N-terminal" evidence="2">
    <location>
        <begin position="44"/>
        <end position="180"/>
    </location>
</feature>
<dbReference type="EMBL" id="JBHSAB010000016">
    <property type="protein sequence ID" value="MFC3908992.1"/>
    <property type="molecule type" value="Genomic_DNA"/>
</dbReference>
<dbReference type="Pfam" id="PF05193">
    <property type="entry name" value="Peptidase_M16_C"/>
    <property type="match status" value="1"/>
</dbReference>
<dbReference type="InterPro" id="IPR011249">
    <property type="entry name" value="Metalloenz_LuxS/M16"/>
</dbReference>
<reference evidence="5" key="1">
    <citation type="journal article" date="2019" name="Int. J. Syst. Evol. Microbiol.">
        <title>The Global Catalogue of Microorganisms (GCM) 10K type strain sequencing project: providing services to taxonomists for standard genome sequencing and annotation.</title>
        <authorList>
            <consortium name="The Broad Institute Genomics Platform"/>
            <consortium name="The Broad Institute Genome Sequencing Center for Infectious Disease"/>
            <person name="Wu L."/>
            <person name="Ma J."/>
        </authorList>
    </citation>
    <scope>NUCLEOTIDE SEQUENCE [LARGE SCALE GENOMIC DNA]</scope>
    <source>
        <strain evidence="5">CCUG 59858</strain>
    </source>
</reference>
<evidence type="ECO:0000313" key="5">
    <source>
        <dbReference type="Proteomes" id="UP001595758"/>
    </source>
</evidence>
<dbReference type="Proteomes" id="UP001595758">
    <property type="component" value="Unassembled WGS sequence"/>
</dbReference>
<dbReference type="InterPro" id="IPR011765">
    <property type="entry name" value="Pept_M16_N"/>
</dbReference>
<protein>
    <submittedName>
        <fullName evidence="4">M16 family metallopeptidase</fullName>
    </submittedName>
</protein>
<feature type="signal peptide" evidence="1">
    <location>
        <begin position="1"/>
        <end position="17"/>
    </location>
</feature>
<dbReference type="RefSeq" id="WP_382342806.1">
    <property type="nucleotide sequence ID" value="NZ_JBHSAB010000016.1"/>
</dbReference>
<evidence type="ECO:0000259" key="3">
    <source>
        <dbReference type="Pfam" id="PF05193"/>
    </source>
</evidence>
<dbReference type="PANTHER" id="PTHR11851:SF224">
    <property type="entry name" value="PROCESSING PROTEASE"/>
    <property type="match status" value="1"/>
</dbReference>
<evidence type="ECO:0000313" key="4">
    <source>
        <dbReference type="EMBL" id="MFC3908992.1"/>
    </source>
</evidence>
<name>A0ABV8CGA2_9GAMM</name>
<evidence type="ECO:0000259" key="2">
    <source>
        <dbReference type="Pfam" id="PF00675"/>
    </source>
</evidence>
<sequence length="430" mass="47064">MTLLAALAFSLTLNAQAGSFNIERWQTSNGAQVVFHQAMEVPMLDVNVAFAAGSAYDGKNFGLSALTTELLDQGNARFDANQIAEKLADTGAQYESETSRDMVMLHLKTLTSEDALAQAMETFSLIITKPALRFDAFNREKSLLLSRITQQQESPDEVANIAFFSKLYKNHPYAHPINGTSQTVKMLSLNQVRNFYKQYFVGNNAYIVIVGAIDSAKAHELAEQLVKDLPSGQHAPAIIKATPLAAAEKANIPYPSSQTVLRLGQIGIDHTVPDYFALMVGNYVLGGGTMVSRLADEVREKRGLTYGVVSQFMPMPGDGPFIISLSTKNSQAVQALQITEETIKGFLQTGANEEELTAAKQYLTGSFPLSLASNSNIAGLLMRMMFYHLPDDYLDTYTARIEAVTSQEIKQAFDKHIRPDAMLLITVGKA</sequence>
<dbReference type="InterPro" id="IPR007863">
    <property type="entry name" value="Peptidase_M16_C"/>
</dbReference>
<gene>
    <name evidence="4" type="ORF">ACFORL_07885</name>
</gene>
<dbReference type="Pfam" id="PF00675">
    <property type="entry name" value="Peptidase_M16"/>
    <property type="match status" value="1"/>
</dbReference>
<dbReference type="PANTHER" id="PTHR11851">
    <property type="entry name" value="METALLOPROTEASE"/>
    <property type="match status" value="1"/>
</dbReference>
<feature type="chain" id="PRO_5046949360" evidence="1">
    <location>
        <begin position="18"/>
        <end position="430"/>
    </location>
</feature>
<organism evidence="4 5">
    <name type="scientific">Legionella dresdenensis</name>
    <dbReference type="NCBI Taxonomy" id="450200"/>
    <lineage>
        <taxon>Bacteria</taxon>
        <taxon>Pseudomonadati</taxon>
        <taxon>Pseudomonadota</taxon>
        <taxon>Gammaproteobacteria</taxon>
        <taxon>Legionellales</taxon>
        <taxon>Legionellaceae</taxon>
        <taxon>Legionella</taxon>
    </lineage>
</organism>
<proteinExistence type="predicted"/>
<feature type="domain" description="Peptidase M16 C-terminal" evidence="3">
    <location>
        <begin position="187"/>
        <end position="362"/>
    </location>
</feature>
<comment type="caution">
    <text evidence="4">The sequence shown here is derived from an EMBL/GenBank/DDBJ whole genome shotgun (WGS) entry which is preliminary data.</text>
</comment>
<evidence type="ECO:0000256" key="1">
    <source>
        <dbReference type="SAM" id="SignalP"/>
    </source>
</evidence>